<organism evidence="1 2">
    <name type="scientific">Mycena chlorophos</name>
    <name type="common">Agaric fungus</name>
    <name type="synonym">Agaricus chlorophos</name>
    <dbReference type="NCBI Taxonomy" id="658473"/>
    <lineage>
        <taxon>Eukaryota</taxon>
        <taxon>Fungi</taxon>
        <taxon>Dikarya</taxon>
        <taxon>Basidiomycota</taxon>
        <taxon>Agaricomycotina</taxon>
        <taxon>Agaricomycetes</taxon>
        <taxon>Agaricomycetidae</taxon>
        <taxon>Agaricales</taxon>
        <taxon>Marasmiineae</taxon>
        <taxon>Mycenaceae</taxon>
        <taxon>Mycena</taxon>
    </lineage>
</organism>
<accession>A0ABQ0KXP4</accession>
<keyword evidence="2" id="KW-1185">Reference proteome</keyword>
<dbReference type="Proteomes" id="UP000815677">
    <property type="component" value="Unassembled WGS sequence"/>
</dbReference>
<gene>
    <name evidence="1" type="ORF">MCHLO_01386</name>
</gene>
<proteinExistence type="predicted"/>
<sequence length="51" mass="5931">VAKTQIGKQALMALISLRLFYKCQHMKSTNFQQRRCEKCPLTMLRGFAIVE</sequence>
<evidence type="ECO:0000313" key="1">
    <source>
        <dbReference type="EMBL" id="GAT43716.1"/>
    </source>
</evidence>
<dbReference type="EMBL" id="DF839228">
    <property type="protein sequence ID" value="GAT43716.1"/>
    <property type="molecule type" value="Genomic_DNA"/>
</dbReference>
<feature type="non-terminal residue" evidence="1">
    <location>
        <position position="1"/>
    </location>
</feature>
<reference evidence="1" key="1">
    <citation type="submission" date="2014-09" db="EMBL/GenBank/DDBJ databases">
        <title>Genome sequence of the luminous mushroom Mycena chlorophos for searching fungal bioluminescence genes.</title>
        <authorList>
            <person name="Tanaka Y."/>
            <person name="Kasuga D."/>
            <person name="Oba Y."/>
            <person name="Hase S."/>
            <person name="Sato K."/>
            <person name="Oba Y."/>
            <person name="Sakakibara Y."/>
        </authorList>
    </citation>
    <scope>NUCLEOTIDE SEQUENCE</scope>
</reference>
<evidence type="ECO:0000313" key="2">
    <source>
        <dbReference type="Proteomes" id="UP000815677"/>
    </source>
</evidence>
<name>A0ABQ0KXP4_MYCCL</name>
<protein>
    <submittedName>
        <fullName evidence="1">Uncharacterized protein</fullName>
    </submittedName>
</protein>